<gene>
    <name evidence="3" type="ORF">LCGC14_1184910</name>
</gene>
<evidence type="ECO:0000313" key="3">
    <source>
        <dbReference type="EMBL" id="KKM95766.1"/>
    </source>
</evidence>
<feature type="domain" description="DUF5916" evidence="2">
    <location>
        <begin position="248"/>
        <end position="316"/>
    </location>
</feature>
<dbReference type="InterPro" id="IPR010502">
    <property type="entry name" value="Carb-bd_dom_fam9"/>
</dbReference>
<dbReference type="Pfam" id="PF06452">
    <property type="entry name" value="CBM9_1"/>
    <property type="match status" value="1"/>
</dbReference>
<dbReference type="EMBL" id="LAZR01005964">
    <property type="protein sequence ID" value="KKM95766.1"/>
    <property type="molecule type" value="Genomic_DNA"/>
</dbReference>
<dbReference type="Pfam" id="PF19313">
    <property type="entry name" value="DUF5916"/>
    <property type="match status" value="1"/>
</dbReference>
<dbReference type="SUPFAM" id="SSF49344">
    <property type="entry name" value="CBD9-like"/>
    <property type="match status" value="1"/>
</dbReference>
<dbReference type="Gene3D" id="2.60.40.1190">
    <property type="match status" value="1"/>
</dbReference>
<evidence type="ECO:0000259" key="2">
    <source>
        <dbReference type="Pfam" id="PF19313"/>
    </source>
</evidence>
<organism evidence="3">
    <name type="scientific">marine sediment metagenome</name>
    <dbReference type="NCBI Taxonomy" id="412755"/>
    <lineage>
        <taxon>unclassified sequences</taxon>
        <taxon>metagenomes</taxon>
        <taxon>ecological metagenomes</taxon>
    </lineage>
</organism>
<dbReference type="InterPro" id="IPR045670">
    <property type="entry name" value="DUF5916"/>
</dbReference>
<reference evidence="3" key="1">
    <citation type="journal article" date="2015" name="Nature">
        <title>Complex archaea that bridge the gap between prokaryotes and eukaryotes.</title>
        <authorList>
            <person name="Spang A."/>
            <person name="Saw J.H."/>
            <person name="Jorgensen S.L."/>
            <person name="Zaremba-Niedzwiedzka K."/>
            <person name="Martijn J."/>
            <person name="Lind A.E."/>
            <person name="van Eijk R."/>
            <person name="Schleper C."/>
            <person name="Guy L."/>
            <person name="Ettema T.J."/>
        </authorList>
    </citation>
    <scope>NUCLEOTIDE SEQUENCE</scope>
</reference>
<accession>A0A0F9M8W1</accession>
<proteinExistence type="predicted"/>
<dbReference type="GO" id="GO:0030246">
    <property type="term" value="F:carbohydrate binding"/>
    <property type="evidence" value="ECO:0007669"/>
    <property type="project" value="InterPro"/>
</dbReference>
<dbReference type="GO" id="GO:0004553">
    <property type="term" value="F:hydrolase activity, hydrolyzing O-glycosyl compounds"/>
    <property type="evidence" value="ECO:0007669"/>
    <property type="project" value="InterPro"/>
</dbReference>
<evidence type="ECO:0000259" key="1">
    <source>
        <dbReference type="Pfam" id="PF06452"/>
    </source>
</evidence>
<dbReference type="CDD" id="cd09618">
    <property type="entry name" value="CBM9_like_2"/>
    <property type="match status" value="1"/>
</dbReference>
<comment type="caution">
    <text evidence="3">The sequence shown here is derived from an EMBL/GenBank/DDBJ whole genome shotgun (WGS) entry which is preliminary data.</text>
</comment>
<feature type="domain" description="Carbohydrate-binding" evidence="1">
    <location>
        <begin position="33"/>
        <end position="200"/>
    </location>
</feature>
<protein>
    <submittedName>
        <fullName evidence="3">Uncharacterized protein</fullName>
    </submittedName>
</protein>
<sequence length="728" mass="84119">MVMITCMMIQATEKLVGEGRIIYPKKTEQPPKIDGKLDDPAWQEAPTVNDSFIAKSPVYGEVLDQKTEVWVTYDYDNLYFAFYCHDTEPGKIKTSVSRRDNIFRDDWVAVDIDTMGNRQFTYIIISNANGIQADMLSTVSGGDSAEPDWVWYSAGKVVKNGYIVEIRIPLKSFKFKSGKNVTMNLMFWRFISRTGTQATWPQISEQKGYYNSLVPVVFERLDKQLRLEALPSVTYGSIWDRETPETWSKADDSAQLGIGLKYGLTSSINTELTINPDFSQVESDQLQVVANQRYPLFYSEKRPFFMAMRNRFNLAGLNGEGNMWVAVHTRQIVDPAWGSKISGELGKISFDLLAAGDEWPGREWGDEINPYLGTNANFFIGRFKQGLKGENFVGLLYSGREFGDGFNRVIAGDVHFFLKGNHNISANGLYTFSRNEESLENSKGGAFTITYNYSQKPLALLFMLEHYDQDFRMDSAFYQRTGITRFIGYIGPSFYPNKKNTWFKKFSPFIYSYVSRDWATGENDYVLIPSLRFSFSRQGSLRLDYRIIKEHWAGQDFKQDELRLRGGTQITKWLNVRVNFRTGKRLFYDPDDPFLGNSLSFTFRTGFQPNPKLKQDLEYTYQHFKRSSDSSLVYDLNILVSRTTFQFNKYLFVRALVQYDSYQNVVLTDMLASFTLIPGTVVHLGYGSLYQKQYWDDINQQWDTGVDLGKYYQNTQSLFFKVSYLYRF</sequence>
<dbReference type="AlphaFoldDB" id="A0A0F9M8W1"/>
<name>A0A0F9M8W1_9ZZZZ</name>
<dbReference type="GO" id="GO:0016052">
    <property type="term" value="P:carbohydrate catabolic process"/>
    <property type="evidence" value="ECO:0007669"/>
    <property type="project" value="InterPro"/>
</dbReference>